<evidence type="ECO:0000313" key="2">
    <source>
        <dbReference type="EMBL" id="MEI9413222.1"/>
    </source>
</evidence>
<name>A0ABU8L6G2_9HYPH</name>
<evidence type="ECO:0008006" key="4">
    <source>
        <dbReference type="Google" id="ProtNLM"/>
    </source>
</evidence>
<evidence type="ECO:0000313" key="3">
    <source>
        <dbReference type="Proteomes" id="UP001387293"/>
    </source>
</evidence>
<sequence>MTKLPDLGPRIEGKPREGEADGDRFYLCKVCGQAVDKRDLRQVMWHEQPGHEPLELETAAKVLVFPRRK</sequence>
<protein>
    <recommendedName>
        <fullName evidence="4">C2H2-type domain-containing protein</fullName>
    </recommendedName>
</protein>
<comment type="caution">
    <text evidence="2">The sequence shown here is derived from an EMBL/GenBank/DDBJ whole genome shotgun (WGS) entry which is preliminary data.</text>
</comment>
<reference evidence="2 3" key="1">
    <citation type="submission" date="2022-12" db="EMBL/GenBank/DDBJ databases">
        <authorList>
            <person name="Muema E."/>
        </authorList>
    </citation>
    <scope>NUCLEOTIDE SEQUENCE [LARGE SCALE GENOMIC DNA]</scope>
    <source>
        <strain evidence="3">1326</strain>
    </source>
</reference>
<feature type="compositionally biased region" description="Basic and acidic residues" evidence="1">
    <location>
        <begin position="9"/>
        <end position="20"/>
    </location>
</feature>
<organism evidence="2 3">
    <name type="scientific">Mesorhizobium salmacidum</name>
    <dbReference type="NCBI Taxonomy" id="3015171"/>
    <lineage>
        <taxon>Bacteria</taxon>
        <taxon>Pseudomonadati</taxon>
        <taxon>Pseudomonadota</taxon>
        <taxon>Alphaproteobacteria</taxon>
        <taxon>Hyphomicrobiales</taxon>
        <taxon>Phyllobacteriaceae</taxon>
        <taxon>Mesorhizobium</taxon>
    </lineage>
</organism>
<gene>
    <name evidence="2" type="ORF">O7A60_31485</name>
</gene>
<accession>A0ABU8L6G2</accession>
<proteinExistence type="predicted"/>
<keyword evidence="3" id="KW-1185">Reference proteome</keyword>
<evidence type="ECO:0000256" key="1">
    <source>
        <dbReference type="SAM" id="MobiDB-lite"/>
    </source>
</evidence>
<dbReference type="Proteomes" id="UP001387293">
    <property type="component" value="Unassembled WGS sequence"/>
</dbReference>
<dbReference type="RefSeq" id="WP_337109538.1">
    <property type="nucleotide sequence ID" value="NZ_JAPYKS010000059.1"/>
</dbReference>
<feature type="region of interest" description="Disordered" evidence="1">
    <location>
        <begin position="1"/>
        <end position="20"/>
    </location>
</feature>
<dbReference type="EMBL" id="JAPYKS010000059">
    <property type="protein sequence ID" value="MEI9413222.1"/>
    <property type="molecule type" value="Genomic_DNA"/>
</dbReference>